<evidence type="ECO:0000313" key="2">
    <source>
        <dbReference type="EMBL" id="GBO99075.1"/>
    </source>
</evidence>
<feature type="compositionally biased region" description="Basic and acidic residues" evidence="1">
    <location>
        <begin position="1"/>
        <end position="10"/>
    </location>
</feature>
<feature type="compositionally biased region" description="Low complexity" evidence="1">
    <location>
        <begin position="26"/>
        <end position="51"/>
    </location>
</feature>
<dbReference type="EMBL" id="BGZK01006494">
    <property type="protein sequence ID" value="GBO99075.1"/>
    <property type="molecule type" value="Genomic_DNA"/>
</dbReference>
<gene>
    <name evidence="2" type="ORF">EVAR_73609_1</name>
</gene>
<comment type="caution">
    <text evidence="2">The sequence shown here is derived from an EMBL/GenBank/DDBJ whole genome shotgun (WGS) entry which is preliminary data.</text>
</comment>
<accession>A0A4C1SB57</accession>
<feature type="non-terminal residue" evidence="2">
    <location>
        <position position="112"/>
    </location>
</feature>
<organism evidence="2 3">
    <name type="scientific">Eumeta variegata</name>
    <name type="common">Bagworm moth</name>
    <name type="synonym">Eumeta japonica</name>
    <dbReference type="NCBI Taxonomy" id="151549"/>
    <lineage>
        <taxon>Eukaryota</taxon>
        <taxon>Metazoa</taxon>
        <taxon>Ecdysozoa</taxon>
        <taxon>Arthropoda</taxon>
        <taxon>Hexapoda</taxon>
        <taxon>Insecta</taxon>
        <taxon>Pterygota</taxon>
        <taxon>Neoptera</taxon>
        <taxon>Endopterygota</taxon>
        <taxon>Lepidoptera</taxon>
        <taxon>Glossata</taxon>
        <taxon>Ditrysia</taxon>
        <taxon>Tineoidea</taxon>
        <taxon>Psychidae</taxon>
        <taxon>Oiketicinae</taxon>
        <taxon>Eumeta</taxon>
    </lineage>
</organism>
<feature type="region of interest" description="Disordered" evidence="1">
    <location>
        <begin position="1"/>
        <end position="57"/>
    </location>
</feature>
<keyword evidence="3" id="KW-1185">Reference proteome</keyword>
<name>A0A4C1SB57_EUMVA</name>
<sequence>MSETLDEHDTALSVEHTLQQAGLLPSTSSSSSSSSINNSSSAAHNNNITISHNRHNRPSALPIVFEEDTGEFQDVLVLDPDGTAKLPYRHGKKIEVSLETAQSHGSSCLLRQ</sequence>
<evidence type="ECO:0000313" key="3">
    <source>
        <dbReference type="Proteomes" id="UP000299102"/>
    </source>
</evidence>
<dbReference type="Proteomes" id="UP000299102">
    <property type="component" value="Unassembled WGS sequence"/>
</dbReference>
<protein>
    <submittedName>
        <fullName evidence="2">Uncharacterized protein</fullName>
    </submittedName>
</protein>
<reference evidence="2 3" key="1">
    <citation type="journal article" date="2019" name="Commun. Biol.">
        <title>The bagworm genome reveals a unique fibroin gene that provides high tensile strength.</title>
        <authorList>
            <person name="Kono N."/>
            <person name="Nakamura H."/>
            <person name="Ohtoshi R."/>
            <person name="Tomita M."/>
            <person name="Numata K."/>
            <person name="Arakawa K."/>
        </authorList>
    </citation>
    <scope>NUCLEOTIDE SEQUENCE [LARGE SCALE GENOMIC DNA]</scope>
</reference>
<proteinExistence type="predicted"/>
<dbReference type="AlphaFoldDB" id="A0A4C1SB57"/>
<dbReference type="OrthoDB" id="8068954at2759"/>
<evidence type="ECO:0000256" key="1">
    <source>
        <dbReference type="SAM" id="MobiDB-lite"/>
    </source>
</evidence>